<dbReference type="Proteomes" id="UP000800094">
    <property type="component" value="Unassembled WGS sequence"/>
</dbReference>
<organism evidence="2 3">
    <name type="scientific">Trematosphaeria pertusa</name>
    <dbReference type="NCBI Taxonomy" id="390896"/>
    <lineage>
        <taxon>Eukaryota</taxon>
        <taxon>Fungi</taxon>
        <taxon>Dikarya</taxon>
        <taxon>Ascomycota</taxon>
        <taxon>Pezizomycotina</taxon>
        <taxon>Dothideomycetes</taxon>
        <taxon>Pleosporomycetidae</taxon>
        <taxon>Pleosporales</taxon>
        <taxon>Massarineae</taxon>
        <taxon>Trematosphaeriaceae</taxon>
        <taxon>Trematosphaeria</taxon>
    </lineage>
</organism>
<dbReference type="RefSeq" id="XP_033677637.1">
    <property type="nucleotide sequence ID" value="XM_033819637.1"/>
</dbReference>
<sequence>MKISLVQTSPEHPRYVGLSKGCSWKPPTGPPDPSKVPESIWSPRYPRRRKSIVNANVIPGMEWLSKKSRRKGLASRKCRGALNPRPRRIGRDTSLMGKQCSRKKKANGIDIIVRMWEEPEIEPRNSASVPAHSKNPTSGTGKAKTENSSKASLHEANIRAVTGPVSQGLLSREAVKLRERRILLEP</sequence>
<feature type="compositionally biased region" description="Basic and acidic residues" evidence="1">
    <location>
        <begin position="143"/>
        <end position="157"/>
    </location>
</feature>
<feature type="region of interest" description="Disordered" evidence="1">
    <location>
        <begin position="80"/>
        <end position="99"/>
    </location>
</feature>
<feature type="region of interest" description="Disordered" evidence="1">
    <location>
        <begin position="20"/>
        <end position="41"/>
    </location>
</feature>
<feature type="region of interest" description="Disordered" evidence="1">
    <location>
        <begin position="122"/>
        <end position="167"/>
    </location>
</feature>
<reference evidence="2" key="1">
    <citation type="journal article" date="2020" name="Stud. Mycol.">
        <title>101 Dothideomycetes genomes: a test case for predicting lifestyles and emergence of pathogens.</title>
        <authorList>
            <person name="Haridas S."/>
            <person name="Albert R."/>
            <person name="Binder M."/>
            <person name="Bloem J."/>
            <person name="Labutti K."/>
            <person name="Salamov A."/>
            <person name="Andreopoulos B."/>
            <person name="Baker S."/>
            <person name="Barry K."/>
            <person name="Bills G."/>
            <person name="Bluhm B."/>
            <person name="Cannon C."/>
            <person name="Castanera R."/>
            <person name="Culley D."/>
            <person name="Daum C."/>
            <person name="Ezra D."/>
            <person name="Gonzalez J."/>
            <person name="Henrissat B."/>
            <person name="Kuo A."/>
            <person name="Liang C."/>
            <person name="Lipzen A."/>
            <person name="Lutzoni F."/>
            <person name="Magnuson J."/>
            <person name="Mondo S."/>
            <person name="Nolan M."/>
            <person name="Ohm R."/>
            <person name="Pangilinan J."/>
            <person name="Park H.-J."/>
            <person name="Ramirez L."/>
            <person name="Alfaro M."/>
            <person name="Sun H."/>
            <person name="Tritt A."/>
            <person name="Yoshinaga Y."/>
            <person name="Zwiers L.-H."/>
            <person name="Turgeon B."/>
            <person name="Goodwin S."/>
            <person name="Spatafora J."/>
            <person name="Crous P."/>
            <person name="Grigoriev I."/>
        </authorList>
    </citation>
    <scope>NUCLEOTIDE SEQUENCE</scope>
    <source>
        <strain evidence="2">CBS 122368</strain>
    </source>
</reference>
<protein>
    <submittedName>
        <fullName evidence="2">Uncharacterized protein</fullName>
    </submittedName>
</protein>
<evidence type="ECO:0000313" key="2">
    <source>
        <dbReference type="EMBL" id="KAF2242633.1"/>
    </source>
</evidence>
<gene>
    <name evidence="2" type="ORF">BU26DRAFT_129662</name>
</gene>
<keyword evidence="3" id="KW-1185">Reference proteome</keyword>
<proteinExistence type="predicted"/>
<evidence type="ECO:0000256" key="1">
    <source>
        <dbReference type="SAM" id="MobiDB-lite"/>
    </source>
</evidence>
<name>A0A6A6HYD9_9PLEO</name>
<dbReference type="EMBL" id="ML987207">
    <property type="protein sequence ID" value="KAF2242633.1"/>
    <property type="molecule type" value="Genomic_DNA"/>
</dbReference>
<dbReference type="GeneID" id="54572967"/>
<accession>A0A6A6HYD9</accession>
<dbReference type="AlphaFoldDB" id="A0A6A6HYD9"/>
<evidence type="ECO:0000313" key="3">
    <source>
        <dbReference type="Proteomes" id="UP000800094"/>
    </source>
</evidence>